<evidence type="ECO:0000313" key="3">
    <source>
        <dbReference type="Proteomes" id="UP000694392"/>
    </source>
</evidence>
<feature type="domain" description="SEA" evidence="1">
    <location>
        <begin position="236"/>
        <end position="272"/>
    </location>
</feature>
<dbReference type="OMA" id="LCTFQNT"/>
<dbReference type="SUPFAM" id="SSF82671">
    <property type="entry name" value="SEA domain"/>
    <property type="match status" value="3"/>
</dbReference>
<dbReference type="PROSITE" id="PS50024">
    <property type="entry name" value="SEA"/>
    <property type="match status" value="2"/>
</dbReference>
<dbReference type="Pfam" id="PF01390">
    <property type="entry name" value="SEA"/>
    <property type="match status" value="2"/>
</dbReference>
<dbReference type="Proteomes" id="UP000694392">
    <property type="component" value="Unplaced"/>
</dbReference>
<sequence>THVHLCLHSPKANLFLHRCVNNGDDTRVNTICTYRNNSTITPFDRVHVYREVSNQTNGITKLGIYNLDKTSLYVDEYHEPPAVPTGKPTTPAAPVSREADFTVNFTITNLRCRSGLAIRNTKTFNNTRNAVIYLLDRLLRNTRIGPAFTGCKMEPFSCVNNGDDTRVNTICTYRNNSTITPFARVHVYHEVSNQTNGITKLGIYNLDKTSLYVNGYNEKHTMPSVTPSSSQSPKPAIEHFTMNFTVTDLRYTPELSVPGSRRFNSSEKTLLH</sequence>
<dbReference type="GeneTree" id="ENSGT00440000039287"/>
<keyword evidence="3" id="KW-1185">Reference proteome</keyword>
<feature type="domain" description="SEA" evidence="1">
    <location>
        <begin position="97"/>
        <end position="218"/>
    </location>
</feature>
<dbReference type="InterPro" id="IPR000082">
    <property type="entry name" value="SEA_dom"/>
</dbReference>
<accession>A0A8D0GY28</accession>
<dbReference type="AlphaFoldDB" id="A0A8D0GY28"/>
<proteinExistence type="predicted"/>
<dbReference type="Ensembl" id="ENSSPUT00000016636.1">
    <property type="protein sequence ID" value="ENSSPUP00000015601.1"/>
    <property type="gene ID" value="ENSSPUG00000012054.1"/>
</dbReference>
<name>A0A8D0GY28_SPHPU</name>
<dbReference type="PANTHER" id="PTHR14672">
    <property type="entry name" value="MUCIN-16"/>
    <property type="match status" value="1"/>
</dbReference>
<dbReference type="InterPro" id="IPR028850">
    <property type="entry name" value="MUC16"/>
</dbReference>
<reference evidence="2" key="2">
    <citation type="submission" date="2025-09" db="UniProtKB">
        <authorList>
            <consortium name="Ensembl"/>
        </authorList>
    </citation>
    <scope>IDENTIFICATION</scope>
</reference>
<reference evidence="2" key="1">
    <citation type="submission" date="2025-08" db="UniProtKB">
        <authorList>
            <consortium name="Ensembl"/>
        </authorList>
    </citation>
    <scope>IDENTIFICATION</scope>
</reference>
<evidence type="ECO:0000259" key="1">
    <source>
        <dbReference type="PROSITE" id="PS50024"/>
    </source>
</evidence>
<protein>
    <recommendedName>
        <fullName evidence="1">SEA domain-containing protein</fullName>
    </recommendedName>
</protein>
<dbReference type="Gene3D" id="3.30.70.960">
    <property type="entry name" value="SEA domain"/>
    <property type="match status" value="3"/>
</dbReference>
<dbReference type="PANTHER" id="PTHR14672:SF1">
    <property type="entry name" value="MUCIN-16"/>
    <property type="match status" value="1"/>
</dbReference>
<organism evidence="2 3">
    <name type="scientific">Sphenodon punctatus</name>
    <name type="common">Tuatara</name>
    <name type="synonym">Hatteria punctata</name>
    <dbReference type="NCBI Taxonomy" id="8508"/>
    <lineage>
        <taxon>Eukaryota</taxon>
        <taxon>Metazoa</taxon>
        <taxon>Chordata</taxon>
        <taxon>Craniata</taxon>
        <taxon>Vertebrata</taxon>
        <taxon>Euteleostomi</taxon>
        <taxon>Lepidosauria</taxon>
        <taxon>Sphenodontia</taxon>
        <taxon>Sphenodontidae</taxon>
        <taxon>Sphenodon</taxon>
    </lineage>
</organism>
<dbReference type="InterPro" id="IPR036364">
    <property type="entry name" value="SEA_dom_sf"/>
</dbReference>
<evidence type="ECO:0000313" key="2">
    <source>
        <dbReference type="Ensembl" id="ENSSPUP00000015601.1"/>
    </source>
</evidence>